<dbReference type="InterPro" id="IPR036390">
    <property type="entry name" value="WH_DNA-bd_sf"/>
</dbReference>
<dbReference type="PROSITE" id="PS50186">
    <property type="entry name" value="DEP"/>
    <property type="match status" value="1"/>
</dbReference>
<dbReference type="Proteomes" id="UP000187455">
    <property type="component" value="Unassembled WGS sequence"/>
</dbReference>
<accession>A0A1R0GVZ2</accession>
<evidence type="ECO:0000313" key="8">
    <source>
        <dbReference type="Proteomes" id="UP000187455"/>
    </source>
</evidence>
<gene>
    <name evidence="7" type="ORF">AYI68_g4878</name>
</gene>
<feature type="compositionally biased region" description="Basic and acidic residues" evidence="5">
    <location>
        <begin position="1186"/>
        <end position="1198"/>
    </location>
</feature>
<dbReference type="GO" id="GO:0005774">
    <property type="term" value="C:vacuolar membrane"/>
    <property type="evidence" value="ECO:0007669"/>
    <property type="project" value="UniProtKB-SubCell"/>
</dbReference>
<feature type="region of interest" description="Disordered" evidence="5">
    <location>
        <begin position="2119"/>
        <end position="2138"/>
    </location>
</feature>
<dbReference type="Pfam" id="PF19418">
    <property type="entry name" value="DEPDC5_CTD"/>
    <property type="match status" value="1"/>
</dbReference>
<feature type="compositionally biased region" description="Polar residues" evidence="5">
    <location>
        <begin position="2125"/>
        <end position="2138"/>
    </location>
</feature>
<feature type="domain" description="DEP" evidence="6">
    <location>
        <begin position="977"/>
        <end position="1052"/>
    </location>
</feature>
<dbReference type="GO" id="GO:0005096">
    <property type="term" value="F:GTPase activator activity"/>
    <property type="evidence" value="ECO:0007669"/>
    <property type="project" value="InterPro"/>
</dbReference>
<comment type="subcellular location">
    <subcellularLocation>
        <location evidence="1">Vacuole membrane</location>
        <topology evidence="1">Peripheral membrane protein</topology>
    </subcellularLocation>
</comment>
<evidence type="ECO:0000256" key="4">
    <source>
        <dbReference type="ARBA" id="ARBA00021881"/>
    </source>
</evidence>
<feature type="compositionally biased region" description="Basic and acidic residues" evidence="5">
    <location>
        <begin position="1167"/>
        <end position="1178"/>
    </location>
</feature>
<dbReference type="Gene3D" id="1.10.10.10">
    <property type="entry name" value="Winged helix-like DNA-binding domain superfamily/Winged helix DNA-binding domain"/>
    <property type="match status" value="1"/>
</dbReference>
<keyword evidence="8" id="KW-1185">Reference proteome</keyword>
<evidence type="ECO:0000256" key="2">
    <source>
        <dbReference type="ARBA" id="ARBA00005643"/>
    </source>
</evidence>
<dbReference type="PANTHER" id="PTHR13179:SF8">
    <property type="entry name" value="GATOR COMPLEX PROTEIN DEPDC5"/>
    <property type="match status" value="1"/>
</dbReference>
<dbReference type="InterPro" id="IPR036388">
    <property type="entry name" value="WH-like_DNA-bd_sf"/>
</dbReference>
<feature type="compositionally biased region" description="Polar residues" evidence="5">
    <location>
        <begin position="855"/>
        <end position="868"/>
    </location>
</feature>
<evidence type="ECO:0000256" key="3">
    <source>
        <dbReference type="ARBA" id="ARBA00018529"/>
    </source>
</evidence>
<proteinExistence type="inferred from homology"/>
<feature type="region of interest" description="Disordered" evidence="5">
    <location>
        <begin position="1167"/>
        <end position="1202"/>
    </location>
</feature>
<name>A0A1R0GVZ2_9FUNG</name>
<dbReference type="Pfam" id="PF00610">
    <property type="entry name" value="DEP"/>
    <property type="match status" value="1"/>
</dbReference>
<dbReference type="STRING" id="133383.A0A1R0GVZ2"/>
<organism evidence="7 8">
    <name type="scientific">Smittium mucronatum</name>
    <dbReference type="NCBI Taxonomy" id="133383"/>
    <lineage>
        <taxon>Eukaryota</taxon>
        <taxon>Fungi</taxon>
        <taxon>Fungi incertae sedis</taxon>
        <taxon>Zoopagomycota</taxon>
        <taxon>Kickxellomycotina</taxon>
        <taxon>Harpellomycetes</taxon>
        <taxon>Harpellales</taxon>
        <taxon>Legeriomycetaceae</taxon>
        <taxon>Smittium</taxon>
    </lineage>
</organism>
<dbReference type="InterPro" id="IPR045838">
    <property type="entry name" value="DEPDC5_CTD"/>
</dbReference>
<dbReference type="GO" id="GO:1990130">
    <property type="term" value="C:GATOR1 complex"/>
    <property type="evidence" value="ECO:0007669"/>
    <property type="project" value="TreeGrafter"/>
</dbReference>
<dbReference type="PANTHER" id="PTHR13179">
    <property type="entry name" value="DEP DOMAIN CONTAINING PROTEIN 5"/>
    <property type="match status" value="1"/>
</dbReference>
<dbReference type="GO" id="GO:0035556">
    <property type="term" value="P:intracellular signal transduction"/>
    <property type="evidence" value="ECO:0007669"/>
    <property type="project" value="InterPro"/>
</dbReference>
<feature type="region of interest" description="Disordered" evidence="5">
    <location>
        <begin position="1697"/>
        <end position="1720"/>
    </location>
</feature>
<protein>
    <recommendedName>
        <fullName evidence="3">Vacuolar membrane-associated protein IML1</fullName>
    </recommendedName>
    <alternativeName>
        <fullName evidence="4">Vacuolar membrane-associated protein iml1</fullName>
    </alternativeName>
</protein>
<feature type="region of interest" description="Disordered" evidence="5">
    <location>
        <begin position="837"/>
        <end position="868"/>
    </location>
</feature>
<evidence type="ECO:0000313" key="7">
    <source>
        <dbReference type="EMBL" id="OLY81018.1"/>
    </source>
</evidence>
<evidence type="ECO:0000259" key="6">
    <source>
        <dbReference type="PROSITE" id="PS50186"/>
    </source>
</evidence>
<dbReference type="OrthoDB" id="39497at2759"/>
<dbReference type="SMART" id="SM00049">
    <property type="entry name" value="DEP"/>
    <property type="match status" value="1"/>
</dbReference>
<evidence type="ECO:0000256" key="1">
    <source>
        <dbReference type="ARBA" id="ARBA00004148"/>
    </source>
</evidence>
<evidence type="ECO:0000256" key="5">
    <source>
        <dbReference type="SAM" id="MobiDB-lite"/>
    </source>
</evidence>
<comment type="caution">
    <text evidence="7">The sequence shown here is derived from an EMBL/GenBank/DDBJ whole genome shotgun (WGS) entry which is preliminary data.</text>
</comment>
<dbReference type="InterPro" id="IPR000591">
    <property type="entry name" value="DEP_dom"/>
</dbReference>
<feature type="compositionally biased region" description="Basic and acidic residues" evidence="5">
    <location>
        <begin position="837"/>
        <end position="853"/>
    </location>
</feature>
<reference evidence="7 8" key="1">
    <citation type="journal article" date="2016" name="Mol. Biol. Evol.">
        <title>Genome-Wide Survey of Gut Fungi (Harpellales) Reveals the First Horizontally Transferred Ubiquitin Gene from a Mosquito Host.</title>
        <authorList>
            <person name="Wang Y."/>
            <person name="White M.M."/>
            <person name="Kvist S."/>
            <person name="Moncalvo J.M."/>
        </authorList>
    </citation>
    <scope>NUCLEOTIDE SEQUENCE [LARGE SCALE GENOMIC DNA]</scope>
    <source>
        <strain evidence="7 8">ALG-7-W6</strain>
    </source>
</reference>
<feature type="compositionally biased region" description="Low complexity" evidence="5">
    <location>
        <begin position="800"/>
        <end position="810"/>
    </location>
</feature>
<feature type="region of interest" description="Disordered" evidence="5">
    <location>
        <begin position="790"/>
        <end position="815"/>
    </location>
</feature>
<sequence length="2246" mass="255800">MPPNRLNRLRKDEYKLIPFPEIEAFINIPQKSTNSIFNRQNDMINKNALPVSVSQEVNNLQMEIPQGEIGTIKCNMPKGYYMNSNYDHKYNIEHSPILSAQYNNVTSDKVHLFTANFRGATAYDPCNPEVTREPPSSLSQRWSFNHPTTYSKLSSTPKWSTLCMPLFLPITTNFLPSDLSDFFNKYSYTLNVQESNNGIDKVVDNYPISNRSENMNLSTNNKKDIFQYDSNNLETNKTKYFQNKSSAALNSNLLLDELVYQRLSQGYQLVLAAQSAHKLEPGNIFPNFKNGASNNGHRSYLLASDESFPNPEITLVDPYLPHLTTNTIAQKPSMSQKDIYSPSKFDSSSLKKPINISDNRINGIPLTKFSSKPNIISEDFNYSGFEVPAVQLTKKNTISIGRPSSIFRRVLKAGIDGASKNSPKNGKNYNKVPLKKNAIADENSSIPKVSNRIDPIQLQDLITSGKDSVYHTTNSFKAPYSREFMREKTNTNVVSQKTDNILNFINQNTNDDLQQFSNQNSSSSVCLSNGRQIQFISISENSSTISSQAPVINVTRYEWVYPSSDLNLSYNYKIWPHYSNQGYMGSTSNFDCLSSLDFNWNKLDHLIVGNHYDINDGMRYYRTRYVLIPSETLPTDAVVNSKGFPELNQEELRILNFEKFLDQIFKSILPESKLEIIQKMEKNSVKKKGDTNPSYVSFASPIINKINKARFGNAVSGLPVNLHQKQEINTNFKPDNYESNIKKDETNKNILSLDNDAPSVLNLKKIKNHPKSHQIFKDFEIQKHNTDISNFQPQKFPTVSSSSNAHNNHSFPYKKQIQPMDSADLLYGKNRDHSHEFFDKSLNKPRLDKKDSIDNSEGTKNSSNTSAIPFNRKLDLDTESKTLIENISNLGSGDILTSELFQIGYTTLFPVAHLQWKLKMHIQGKMGTHSDEYVPFESPASRLLKTIFSFSMPNSSEYLSLNRNSPFSLLAFCLQHPQIGLCLSEHKWHSVHYLDVFTGTQLTNWIMFNFSDVNTRQEAVSLGNLFLRKNLIKHCARGLALLDGHYIYALTETAKSIKDIVDLIIGLPSSISGNINIKDKHQTDYSNIVESLDQISIDNKLSKEPESQIKSAHDKIVDGIVSPNHAFNNTINPDSYYGNRGSLKLENDIPEINLGTGDFIFNKNSPMDKYKAHSEDPSKPSQSSVRKLDLDQNIDHKNTQRSKLGSKALDFAHLPLYKKDAYKTPTTAKDTRNRSFVELKNDNTVLDCIEDVMPIDREDIKTVAPLHHFSQPIKGPMPDTDLCMVLNTSANSIFRGNEISNQSKMPLQSSEILNYFENTTNKRFSNISYRESKKNIISRDPLVVNQARTLELELDQQHRSSRLERALLHYDSVQNLSTSFHFSLNWLNCTPRLIYELIHNWTLYAKRCGMKLVEVPVSKNSSSDLSDPFHLPKTIKLIVLPPHPKFIFLKSKFPEVKRHNLSEDDLDLGGRISNFNLRRFFPNDRNLNLSLEYLKHSTKHAHSSNNVTKMNAKPIFNHITYFKFDRRYNDYKATVEPRTLNAVYDPDLKKFLRPKSNSIFEFLNLDTPIGFQDYKTSGVDYVKDIFFQKYLIEKKTSNINGILAQLLTGFPNFIFEREFLFAHGFVLDVEAEYSFPDESQVIRKYPFSRQPHKYPQFIHRSGMIFVQISDSGTFLWSTNYLYASHFSNTKTSIHSTTESIRSDANETHASPSINVQSSSGHYLQNNVTSNSNNSYKNVTTLNNETTYINNNFQHDEKINKITTRMPQKSSLNYKPLKPLNILQNKSKTNNVTQSVIRTHPVENFNSVSAFDSNFKLPESVMKLQLGVNTVFDFSSVYSENSQSFPNILAYSHSGPHSRNLSVSSASEVSSSSALDGLSRPLNNLTPRRFTVDKTNCKFKTHNKKKKFVVFDYRKVENRKSLLDHQYIKPSIIHISKEGSPILSGSKRLKKMVPKIKVSKCLKNKSGNNDKDSSCEPGHYKAVLTERGFSKPIKIVSKSKLRFFNSSAERMSPHSDSEILKTSIVSQDLNRVSQCKPSMSTGYQSEECCLSSRLDRINALQNNLDTDISPIQLNGSKTSANATFIPKKSTIYNAKHNDISAIEKISISSSRSVPRLIQHSKPPIKNQKNPINESNGNNSKKQYKLSQTVLNAANYLLQTFSHNEPPNPDSLLKEFQLLCTNENYLDYFYDYAMASYKTQLKSNKLHLTSSYQVVSDVPRLVNFSETPLVIDQLYFSSWDAFGLKKEF</sequence>
<dbReference type="CDD" id="cd04371">
    <property type="entry name" value="DEP"/>
    <property type="match status" value="1"/>
</dbReference>
<feature type="compositionally biased region" description="Polar residues" evidence="5">
    <location>
        <begin position="1707"/>
        <end position="1720"/>
    </location>
</feature>
<dbReference type="InterPro" id="IPR027244">
    <property type="entry name" value="IML1"/>
</dbReference>
<dbReference type="EMBL" id="LSSL01002859">
    <property type="protein sequence ID" value="OLY81018.1"/>
    <property type="molecule type" value="Genomic_DNA"/>
</dbReference>
<comment type="similarity">
    <text evidence="2">Belongs to the IML1 family.</text>
</comment>
<dbReference type="GO" id="GO:1904262">
    <property type="term" value="P:negative regulation of TORC1 signaling"/>
    <property type="evidence" value="ECO:0007669"/>
    <property type="project" value="TreeGrafter"/>
</dbReference>
<dbReference type="SUPFAM" id="SSF46785">
    <property type="entry name" value="Winged helix' DNA-binding domain"/>
    <property type="match status" value="1"/>
</dbReference>
<dbReference type="GO" id="GO:0010508">
    <property type="term" value="P:positive regulation of autophagy"/>
    <property type="evidence" value="ECO:0007669"/>
    <property type="project" value="TreeGrafter"/>
</dbReference>
<feature type="compositionally biased region" description="Polar residues" evidence="5">
    <location>
        <begin position="790"/>
        <end position="799"/>
    </location>
</feature>